<dbReference type="RefSeq" id="WP_234611359.1">
    <property type="nucleotide sequence ID" value="NZ_JAJTTA010000001.1"/>
</dbReference>
<accession>A0A9X1P6J9</accession>
<evidence type="ECO:0000313" key="2">
    <source>
        <dbReference type="Proteomes" id="UP001139700"/>
    </source>
</evidence>
<protein>
    <submittedName>
        <fullName evidence="1">Uncharacterized protein</fullName>
    </submittedName>
</protein>
<dbReference type="AlphaFoldDB" id="A0A9X1P6J9"/>
<reference evidence="1" key="1">
    <citation type="submission" date="2021-12" db="EMBL/GenBank/DDBJ databases">
        <title>Novel species in genus Dyadobacter.</title>
        <authorList>
            <person name="Ma C."/>
        </authorList>
    </citation>
    <scope>NUCLEOTIDE SEQUENCE</scope>
    <source>
        <strain evidence="1">CY399</strain>
    </source>
</reference>
<gene>
    <name evidence="1" type="ORF">LXM24_02205</name>
</gene>
<dbReference type="EMBL" id="JAJTTA010000001">
    <property type="protein sequence ID" value="MCF0038882.1"/>
    <property type="molecule type" value="Genomic_DNA"/>
</dbReference>
<proteinExistence type="predicted"/>
<sequence length="229" mass="26373">MMFFTGESIGLSVFILDLLPIKSTLPMRFTSKQPFNRTVFIKCNLIVILICLLTLSACREAETDPNEKKAYYDLKGFVENQIVYLNEKKPKVAKTVQLDGKKEVRAEIETDWKKELELFAQADINKPAYRNSYSVIKNDSAIYEYKIKDGENLPVRYLMIKVDSATQQPVLVKAILRSENRIYSSEKTIELMANRRNNMLEVSAYTVKGYQKLLFTNRKSFNISAKIGL</sequence>
<organism evidence="1 2">
    <name type="scientific">Dyadobacter fanqingshengii</name>
    <dbReference type="NCBI Taxonomy" id="2906443"/>
    <lineage>
        <taxon>Bacteria</taxon>
        <taxon>Pseudomonadati</taxon>
        <taxon>Bacteroidota</taxon>
        <taxon>Cytophagia</taxon>
        <taxon>Cytophagales</taxon>
        <taxon>Spirosomataceae</taxon>
        <taxon>Dyadobacter</taxon>
    </lineage>
</organism>
<comment type="caution">
    <text evidence="1">The sequence shown here is derived from an EMBL/GenBank/DDBJ whole genome shotgun (WGS) entry which is preliminary data.</text>
</comment>
<evidence type="ECO:0000313" key="1">
    <source>
        <dbReference type="EMBL" id="MCF0038882.1"/>
    </source>
</evidence>
<keyword evidence="2" id="KW-1185">Reference proteome</keyword>
<name>A0A9X1P6J9_9BACT</name>
<dbReference type="Proteomes" id="UP001139700">
    <property type="component" value="Unassembled WGS sequence"/>
</dbReference>